<sequence length="567" mass="63772">MDKLSKAHSENQYDTIVIGSGVGGLSSAICLARAGQRVLVLEQHDVPGGWCHSFYLNGYRFTPGVHYVGLLGEGQSTRELYEGLGIANDVAFFKMNANAFEHCRIGDERFDYPADFSEFEKRLIEKFPHERKGIIKYLTLVKNVSTQLQLIPKIKNLWQQITIPFRTKHMGKYAPFTLKRVVNWHVKDPLLQRILNIQYGDHGLPPAKASFLMHAAIMDHYSEGGYYPVGGGGALVKAMTNRIKAYGGSVRTSTGVSKIIVEKGKKKNNAIGVVLENGETLLSKRIISNADPETTYMGLIGEEYLSKRLIKKLQRTKYSCTSLMLFLTVDMDLKKAGLDSGNIWMMPNKDMDDLYEDMQKPNILEGDEFSGLFISCTTLKDPMSFDGRNHTLEVITYINYDAFKEFENETIERSQKYLDFKAKIIQKFLNSLERVVPGISDHIVHKDLGTPLTNEYYLNTTRGNVYGTEKSLKHIGPFAYKSKSEIENLYMCGASIVSHGVAGAGYSGVQTAAKILGCRQDDLIKPDLNQNLQVFDAEDSSNYPDWMLKKIEVKKSRLASKDQVLTK</sequence>
<dbReference type="Pfam" id="PF01593">
    <property type="entry name" value="Amino_oxidase"/>
    <property type="match status" value="1"/>
</dbReference>
<dbReference type="RefSeq" id="WP_103052021.1">
    <property type="nucleotide sequence ID" value="NZ_POWF01000004.1"/>
</dbReference>
<dbReference type="OrthoDB" id="9789960at2"/>
<evidence type="ECO:0000256" key="4">
    <source>
        <dbReference type="ARBA" id="ARBA00022857"/>
    </source>
</evidence>
<name>A0A2K1DY91_9FLAO</name>
<dbReference type="SUPFAM" id="SSF51905">
    <property type="entry name" value="FAD/NAD(P)-binding domain"/>
    <property type="match status" value="1"/>
</dbReference>
<dbReference type="EMBL" id="POWF01000004">
    <property type="protein sequence ID" value="PNQ72982.1"/>
    <property type="molecule type" value="Genomic_DNA"/>
</dbReference>
<organism evidence="7 8">
    <name type="scientific">Hanstruepera neustonica</name>
    <dbReference type="NCBI Taxonomy" id="1445657"/>
    <lineage>
        <taxon>Bacteria</taxon>
        <taxon>Pseudomonadati</taxon>
        <taxon>Bacteroidota</taxon>
        <taxon>Flavobacteriia</taxon>
        <taxon>Flavobacteriales</taxon>
        <taxon>Flavobacteriaceae</taxon>
        <taxon>Hanstruepera</taxon>
    </lineage>
</organism>
<dbReference type="InterPro" id="IPR002937">
    <property type="entry name" value="Amino_oxidase"/>
</dbReference>
<dbReference type="AlphaFoldDB" id="A0A2K1DY91"/>
<accession>A0A2K1DY91</accession>
<evidence type="ECO:0000256" key="3">
    <source>
        <dbReference type="ARBA" id="ARBA00022827"/>
    </source>
</evidence>
<dbReference type="PANTHER" id="PTHR46091">
    <property type="entry name" value="BLR7054 PROTEIN"/>
    <property type="match status" value="1"/>
</dbReference>
<evidence type="ECO:0000259" key="6">
    <source>
        <dbReference type="Pfam" id="PF01593"/>
    </source>
</evidence>
<feature type="domain" description="Amine oxidase" evidence="6">
    <location>
        <begin position="23"/>
        <end position="293"/>
    </location>
</feature>
<evidence type="ECO:0000313" key="7">
    <source>
        <dbReference type="EMBL" id="PNQ72982.1"/>
    </source>
</evidence>
<dbReference type="Proteomes" id="UP000236641">
    <property type="component" value="Unassembled WGS sequence"/>
</dbReference>
<evidence type="ECO:0000256" key="2">
    <source>
        <dbReference type="ARBA" id="ARBA00022729"/>
    </source>
</evidence>
<keyword evidence="3" id="KW-0274">FAD</keyword>
<keyword evidence="2" id="KW-0732">Signal</keyword>
<dbReference type="PANTHER" id="PTHR46091:SF3">
    <property type="entry name" value="AMINE OXIDASE DOMAIN-CONTAINING PROTEIN"/>
    <property type="match status" value="1"/>
</dbReference>
<keyword evidence="5" id="KW-0520">NAD</keyword>
<keyword evidence="1" id="KW-0285">Flavoprotein</keyword>
<gene>
    <name evidence="7" type="ORF">C1T31_08260</name>
</gene>
<dbReference type="Gene3D" id="3.50.50.60">
    <property type="entry name" value="FAD/NAD(P)-binding domain"/>
    <property type="match status" value="2"/>
</dbReference>
<keyword evidence="4" id="KW-0521">NADP</keyword>
<keyword evidence="8" id="KW-1185">Reference proteome</keyword>
<dbReference type="GO" id="GO:0016491">
    <property type="term" value="F:oxidoreductase activity"/>
    <property type="evidence" value="ECO:0007669"/>
    <property type="project" value="InterPro"/>
</dbReference>
<dbReference type="InterPro" id="IPR052206">
    <property type="entry name" value="Retinol_saturase"/>
</dbReference>
<protein>
    <submittedName>
        <fullName evidence="7">NAD(P)/FAD-dependent oxidoreductase</fullName>
    </submittedName>
</protein>
<evidence type="ECO:0000313" key="8">
    <source>
        <dbReference type="Proteomes" id="UP000236641"/>
    </source>
</evidence>
<dbReference type="InterPro" id="IPR036188">
    <property type="entry name" value="FAD/NAD-bd_sf"/>
</dbReference>
<evidence type="ECO:0000256" key="1">
    <source>
        <dbReference type="ARBA" id="ARBA00022630"/>
    </source>
</evidence>
<comment type="caution">
    <text evidence="7">The sequence shown here is derived from an EMBL/GenBank/DDBJ whole genome shotgun (WGS) entry which is preliminary data.</text>
</comment>
<reference evidence="7 8" key="1">
    <citation type="submission" date="2018-01" db="EMBL/GenBank/DDBJ databases">
        <title>The draft genome of Hanstruepera neustonica JCM19743.</title>
        <authorList>
            <person name="He R.-H."/>
            <person name="Du Z.-J."/>
        </authorList>
    </citation>
    <scope>NUCLEOTIDE SEQUENCE [LARGE SCALE GENOMIC DNA]</scope>
    <source>
        <strain evidence="7 8">JCM19743</strain>
    </source>
</reference>
<evidence type="ECO:0000256" key="5">
    <source>
        <dbReference type="ARBA" id="ARBA00023027"/>
    </source>
</evidence>
<proteinExistence type="predicted"/>